<dbReference type="InterPro" id="IPR019307">
    <property type="entry name" value="RNA-bd_AU-1/RNase_E/G"/>
</dbReference>
<evidence type="ECO:0000256" key="2">
    <source>
        <dbReference type="ARBA" id="ARBA00022884"/>
    </source>
</evidence>
<accession>A0A9Y1BPI3</accession>
<dbReference type="PANTHER" id="PTHR39159:SF1">
    <property type="entry name" value="UPF0374 PROTEIN YGAC"/>
    <property type="match status" value="1"/>
</dbReference>
<dbReference type="PANTHER" id="PTHR39159">
    <property type="match status" value="1"/>
</dbReference>
<dbReference type="Proteomes" id="UP001200513">
    <property type="component" value="Chromosome"/>
</dbReference>
<dbReference type="EMBL" id="CP084167">
    <property type="protein sequence ID" value="UJG42515.1"/>
    <property type="molecule type" value="Genomic_DNA"/>
</dbReference>
<evidence type="ECO:0000259" key="4">
    <source>
        <dbReference type="Pfam" id="PF10150"/>
    </source>
</evidence>
<dbReference type="Pfam" id="PF04167">
    <property type="entry name" value="DUF402"/>
    <property type="match status" value="1"/>
</dbReference>
<protein>
    <submittedName>
        <fullName evidence="5">Ribonuclease E/G</fullName>
    </submittedName>
</protein>
<dbReference type="GO" id="GO:0016787">
    <property type="term" value="F:hydrolase activity"/>
    <property type="evidence" value="ECO:0007669"/>
    <property type="project" value="UniProtKB-KW"/>
</dbReference>
<sequence length="477" mass="54333">MVPTFRVRSIYDVAIIKLLSDDLGYKLVQPSAEQSKIFGINENLNAHDIDITDILGGYGIKIEGDEEYVEEIISNIFDKIPNSIVLLHPVQLHAIYNGEIIHVNFEKNLSIVDIGEKINAILFNANYKKGQKVVVQVNELNVLGDQLPLCSDVIHFPGHHVILERDARFVRVSRKLSKEDRDDLFERGKKLRPHGHGLIMRTSAASVSDKDLTSEIQKLIQKSEELDLLISGSSYGPGILQPGQTVAHILFVQGAKQKMDEIRSVITPTFPLYHWFMSYSENLKITTTFAERISQDIEPEKLSKILKEVILEKDFSENSLIKEQSYSLIASPLDRILGQLNWDKDTMVIKRSFRASRGLHFAIDEPINSGDNVVTYIKEGCWTIHTKVYRKEKLMGEYIKIVTPVELYNEGYIRYIDLGVSLIKKEDEIEVQDTEIINDLAEKGMISSSFKEEVFLLVDKCKQLLDEGKEIINILDF</sequence>
<feature type="domain" description="RNA-binding protein AU-1/Ribonuclease E/G" evidence="4">
    <location>
        <begin position="157"/>
        <end position="262"/>
    </location>
</feature>
<evidence type="ECO:0000256" key="1">
    <source>
        <dbReference type="ARBA" id="ARBA00022801"/>
    </source>
</evidence>
<keyword evidence="1" id="KW-0378">Hydrolase</keyword>
<proteinExistence type="predicted"/>
<evidence type="ECO:0000313" key="5">
    <source>
        <dbReference type="EMBL" id="UJG42515.1"/>
    </source>
</evidence>
<dbReference type="AlphaFoldDB" id="A0A9Y1BPI3"/>
<gene>
    <name evidence="5" type="ORF">K9W46_08935</name>
</gene>
<keyword evidence="2" id="KW-0694">RNA-binding</keyword>
<dbReference type="InterPro" id="IPR050212">
    <property type="entry name" value="Ntdp-like"/>
</dbReference>
<feature type="domain" description="DUF402" evidence="3">
    <location>
        <begin position="342"/>
        <end position="467"/>
    </location>
</feature>
<evidence type="ECO:0000259" key="3">
    <source>
        <dbReference type="Pfam" id="PF04167"/>
    </source>
</evidence>
<name>A0A9Y1BPI3_9ARCH</name>
<dbReference type="GO" id="GO:0003723">
    <property type="term" value="F:RNA binding"/>
    <property type="evidence" value="ECO:0007669"/>
    <property type="project" value="UniProtKB-KW"/>
</dbReference>
<reference evidence="5" key="1">
    <citation type="journal article" date="2022" name="Nat. Microbiol.">
        <title>Unique mobile elements and scalable gene flow at the prokaryote-eukaryote boundary revealed by circularized Asgard archaea genomes.</title>
        <authorList>
            <person name="Wu F."/>
            <person name="Speth D.R."/>
            <person name="Philosof A."/>
            <person name="Cremiere A."/>
            <person name="Narayanan A."/>
            <person name="Barco R.A."/>
            <person name="Connon S.A."/>
            <person name="Amend J.P."/>
            <person name="Antoshechkin I.A."/>
            <person name="Orphan V.J."/>
        </authorList>
    </citation>
    <scope>NUCLEOTIDE SEQUENCE</scope>
    <source>
        <strain evidence="5">PR6</strain>
    </source>
</reference>
<dbReference type="Pfam" id="PF10150">
    <property type="entry name" value="RNase_E_G"/>
    <property type="match status" value="1"/>
</dbReference>
<organism evidence="5">
    <name type="scientific">Candidatus Heimdallarchaeum endolithica</name>
    <dbReference type="NCBI Taxonomy" id="2876572"/>
    <lineage>
        <taxon>Archaea</taxon>
        <taxon>Promethearchaeati</taxon>
        <taxon>Candidatus Heimdallarchaeota</taxon>
        <taxon>Candidatus Heimdallarchaeia (ex Rinke et al. 2021) (nom. nud.)</taxon>
        <taxon>Candidatus Heimdallarchaeales</taxon>
        <taxon>Candidatus Heimdallarchaeaceae</taxon>
        <taxon>Candidatus Heimdallarchaeum</taxon>
    </lineage>
</organism>
<dbReference type="InterPro" id="IPR007295">
    <property type="entry name" value="DUF402"/>
</dbReference>